<dbReference type="PANTHER" id="PTHR12918:SF1">
    <property type="entry name" value="CYSTEINE DIOXYGENASE TYPE 1"/>
    <property type="match status" value="1"/>
</dbReference>
<dbReference type="InterPro" id="IPR014710">
    <property type="entry name" value="RmlC-like_jellyroll"/>
</dbReference>
<comment type="similarity">
    <text evidence="1">Belongs to the cysteine dioxygenase family.</text>
</comment>
<name>A0ABN2ZUB6_9ACTN</name>
<evidence type="ECO:0000313" key="8">
    <source>
        <dbReference type="Proteomes" id="UP001501020"/>
    </source>
</evidence>
<gene>
    <name evidence="7" type="ORF">GCM10009727_49600</name>
</gene>
<keyword evidence="5" id="KW-0408">Iron</keyword>
<accession>A0ABN2ZUB6</accession>
<dbReference type="Pfam" id="PF05995">
    <property type="entry name" value="CDO_I"/>
    <property type="match status" value="1"/>
</dbReference>
<dbReference type="PANTHER" id="PTHR12918">
    <property type="entry name" value="CYSTEINE DIOXYGENASE"/>
    <property type="match status" value="1"/>
</dbReference>
<feature type="region of interest" description="Disordered" evidence="6">
    <location>
        <begin position="1"/>
        <end position="31"/>
    </location>
</feature>
<organism evidence="7 8">
    <name type="scientific">Actinomadura napierensis</name>
    <dbReference type="NCBI Taxonomy" id="267854"/>
    <lineage>
        <taxon>Bacteria</taxon>
        <taxon>Bacillati</taxon>
        <taxon>Actinomycetota</taxon>
        <taxon>Actinomycetes</taxon>
        <taxon>Streptosporangiales</taxon>
        <taxon>Thermomonosporaceae</taxon>
        <taxon>Actinomadura</taxon>
    </lineage>
</organism>
<evidence type="ECO:0000313" key="7">
    <source>
        <dbReference type="EMBL" id="GAA2147451.1"/>
    </source>
</evidence>
<dbReference type="Proteomes" id="UP001501020">
    <property type="component" value="Unassembled WGS sequence"/>
</dbReference>
<reference evidence="7 8" key="1">
    <citation type="journal article" date="2019" name="Int. J. Syst. Evol. Microbiol.">
        <title>The Global Catalogue of Microorganisms (GCM) 10K type strain sequencing project: providing services to taxonomists for standard genome sequencing and annotation.</title>
        <authorList>
            <consortium name="The Broad Institute Genomics Platform"/>
            <consortium name="The Broad Institute Genome Sequencing Center for Infectious Disease"/>
            <person name="Wu L."/>
            <person name="Ma J."/>
        </authorList>
    </citation>
    <scope>NUCLEOTIDE SEQUENCE [LARGE SCALE GENOMIC DNA]</scope>
    <source>
        <strain evidence="7 8">JCM 13850</strain>
    </source>
</reference>
<sequence>MTTATTDFGTPEPGATASEGSKDTGAPFAPPRLAERARALAANPEEWIHRVRLDPQGRWYERIHQDADHEIWLISWLPGQATGFHDHGGSAGAFAVALGTLEEHRVRARREVGSGQARSFGPDYVHDVRNTSDAPAVSVHVYAPPLSTMRRYDVDAGGELVRLAAESADDW</sequence>
<evidence type="ECO:0000256" key="6">
    <source>
        <dbReference type="SAM" id="MobiDB-lite"/>
    </source>
</evidence>
<evidence type="ECO:0000256" key="2">
    <source>
        <dbReference type="ARBA" id="ARBA00022723"/>
    </source>
</evidence>
<evidence type="ECO:0008006" key="9">
    <source>
        <dbReference type="Google" id="ProtNLM"/>
    </source>
</evidence>
<dbReference type="CDD" id="cd10548">
    <property type="entry name" value="cupin_CDO"/>
    <property type="match status" value="1"/>
</dbReference>
<evidence type="ECO:0000256" key="5">
    <source>
        <dbReference type="ARBA" id="ARBA00023004"/>
    </source>
</evidence>
<dbReference type="SUPFAM" id="SSF51182">
    <property type="entry name" value="RmlC-like cupins"/>
    <property type="match status" value="1"/>
</dbReference>
<keyword evidence="4" id="KW-0560">Oxidoreductase</keyword>
<dbReference type="InterPro" id="IPR010300">
    <property type="entry name" value="CDO_1"/>
</dbReference>
<comment type="caution">
    <text evidence="7">The sequence shown here is derived from an EMBL/GenBank/DDBJ whole genome shotgun (WGS) entry which is preliminary data.</text>
</comment>
<keyword evidence="2" id="KW-0479">Metal-binding</keyword>
<dbReference type="RefSeq" id="WP_344271509.1">
    <property type="nucleotide sequence ID" value="NZ_BAAAMR010000046.1"/>
</dbReference>
<keyword evidence="3" id="KW-0223">Dioxygenase</keyword>
<protein>
    <recommendedName>
        <fullName evidence="9">Cysteine dioxygenase</fullName>
    </recommendedName>
</protein>
<evidence type="ECO:0000256" key="1">
    <source>
        <dbReference type="ARBA" id="ARBA00006622"/>
    </source>
</evidence>
<dbReference type="Gene3D" id="2.60.120.10">
    <property type="entry name" value="Jelly Rolls"/>
    <property type="match status" value="1"/>
</dbReference>
<keyword evidence="8" id="KW-1185">Reference proteome</keyword>
<evidence type="ECO:0000256" key="4">
    <source>
        <dbReference type="ARBA" id="ARBA00023002"/>
    </source>
</evidence>
<dbReference type="InterPro" id="IPR011051">
    <property type="entry name" value="RmlC_Cupin_sf"/>
</dbReference>
<proteinExistence type="inferred from homology"/>
<evidence type="ECO:0000256" key="3">
    <source>
        <dbReference type="ARBA" id="ARBA00022964"/>
    </source>
</evidence>
<dbReference type="EMBL" id="BAAAMR010000046">
    <property type="protein sequence ID" value="GAA2147451.1"/>
    <property type="molecule type" value="Genomic_DNA"/>
</dbReference>